<keyword evidence="4" id="KW-0067">ATP-binding</keyword>
<evidence type="ECO:0000313" key="7">
    <source>
        <dbReference type="EMBL" id="KAJ7982733.1"/>
    </source>
</evidence>
<dbReference type="InterPro" id="IPR027417">
    <property type="entry name" value="P-loop_NTPase"/>
</dbReference>
<dbReference type="Pfam" id="PF18052">
    <property type="entry name" value="Rx_N"/>
    <property type="match status" value="1"/>
</dbReference>
<comment type="caution">
    <text evidence="7">The sequence shown here is derived from an EMBL/GenBank/DDBJ whole genome shotgun (WGS) entry which is preliminary data.</text>
</comment>
<evidence type="ECO:0000259" key="5">
    <source>
        <dbReference type="Pfam" id="PF00931"/>
    </source>
</evidence>
<dbReference type="Gene3D" id="3.40.50.300">
    <property type="entry name" value="P-loop containing nucleotide triphosphate hydrolases"/>
    <property type="match status" value="1"/>
</dbReference>
<evidence type="ECO:0000256" key="2">
    <source>
        <dbReference type="ARBA" id="ARBA00022741"/>
    </source>
</evidence>
<evidence type="ECO:0000313" key="8">
    <source>
        <dbReference type="Proteomes" id="UP001163823"/>
    </source>
</evidence>
<dbReference type="InterPro" id="IPR002182">
    <property type="entry name" value="NB-ARC"/>
</dbReference>
<proteinExistence type="predicted"/>
<feature type="domain" description="Disease resistance N-terminal" evidence="6">
    <location>
        <begin position="12"/>
        <end position="98"/>
    </location>
</feature>
<organism evidence="7 8">
    <name type="scientific">Quillaja saponaria</name>
    <name type="common">Soap bark tree</name>
    <dbReference type="NCBI Taxonomy" id="32244"/>
    <lineage>
        <taxon>Eukaryota</taxon>
        <taxon>Viridiplantae</taxon>
        <taxon>Streptophyta</taxon>
        <taxon>Embryophyta</taxon>
        <taxon>Tracheophyta</taxon>
        <taxon>Spermatophyta</taxon>
        <taxon>Magnoliopsida</taxon>
        <taxon>eudicotyledons</taxon>
        <taxon>Gunneridae</taxon>
        <taxon>Pentapetalae</taxon>
        <taxon>rosids</taxon>
        <taxon>fabids</taxon>
        <taxon>Fabales</taxon>
        <taxon>Quillajaceae</taxon>
        <taxon>Quillaja</taxon>
    </lineage>
</organism>
<feature type="domain" description="NB-ARC" evidence="5">
    <location>
        <begin position="174"/>
        <end position="257"/>
    </location>
</feature>
<keyword evidence="8" id="KW-1185">Reference proteome</keyword>
<evidence type="ECO:0000256" key="3">
    <source>
        <dbReference type="ARBA" id="ARBA00022821"/>
    </source>
</evidence>
<name>A0AAD7VPD5_QUISA</name>
<dbReference type="AlphaFoldDB" id="A0AAD7VPD5"/>
<evidence type="ECO:0000256" key="1">
    <source>
        <dbReference type="ARBA" id="ARBA00022737"/>
    </source>
</evidence>
<dbReference type="GO" id="GO:0043531">
    <property type="term" value="F:ADP binding"/>
    <property type="evidence" value="ECO:0007669"/>
    <property type="project" value="InterPro"/>
</dbReference>
<keyword evidence="1" id="KW-0677">Repeat</keyword>
<sequence length="265" mass="30475">MAESILFGVAENIIGNLGSLLLVHDFRLLFGVKDELRKLKNKISRVKDVILDAEEKQVTDNAVANWLNDLKEVVDDVDDLLDDFSTETMQREVMTRNKMAKKVRIFFSKSNQIAFGLKMGHKVKEIRERIDSIINDGKYFNLIPRASLGETRVRSRESRETHSFIRKEDAIGREKEKNVIIERLLDTSVKESISIIPVVGIGGLGKTALAKLVYNDDTLKTHFELKLWVCVSDDFDMKKVMENIIRCETNRQMDEVQTNRQMDEV</sequence>
<evidence type="ECO:0000256" key="4">
    <source>
        <dbReference type="ARBA" id="ARBA00022840"/>
    </source>
</evidence>
<gene>
    <name evidence="7" type="ORF">O6P43_001822</name>
</gene>
<accession>A0AAD7VPD5</accession>
<dbReference type="Pfam" id="PF00931">
    <property type="entry name" value="NB-ARC"/>
    <property type="match status" value="1"/>
</dbReference>
<dbReference type="Proteomes" id="UP001163823">
    <property type="component" value="Chromosome 1"/>
</dbReference>
<dbReference type="SUPFAM" id="SSF52540">
    <property type="entry name" value="P-loop containing nucleoside triphosphate hydrolases"/>
    <property type="match status" value="1"/>
</dbReference>
<dbReference type="EMBL" id="JARAOO010000001">
    <property type="protein sequence ID" value="KAJ7982733.1"/>
    <property type="molecule type" value="Genomic_DNA"/>
</dbReference>
<reference evidence="7 8" key="1">
    <citation type="journal article" date="2023" name="Science">
        <title>Elucidation of the pathway for biosynthesis of saponin adjuvants from the soapbark tree.</title>
        <authorList>
            <person name="Reed J."/>
            <person name="Orme A."/>
            <person name="El-Demerdash A."/>
            <person name="Owen C."/>
            <person name="Martin L.B.B."/>
            <person name="Misra R.C."/>
            <person name="Kikuchi S."/>
            <person name="Rejzek M."/>
            <person name="Martin A.C."/>
            <person name="Harkess A."/>
            <person name="Leebens-Mack J."/>
            <person name="Louveau T."/>
            <person name="Stephenson M.J."/>
            <person name="Osbourn A."/>
        </authorList>
    </citation>
    <scope>NUCLEOTIDE SEQUENCE [LARGE SCALE GENOMIC DNA]</scope>
    <source>
        <strain evidence="7">S10</strain>
    </source>
</reference>
<keyword evidence="2" id="KW-0547">Nucleotide-binding</keyword>
<dbReference type="InterPro" id="IPR041118">
    <property type="entry name" value="Rx_N"/>
</dbReference>
<protein>
    <submittedName>
        <fullName evidence="7">Disease resistance protein RGA2-like</fullName>
    </submittedName>
</protein>
<dbReference type="PANTHER" id="PTHR36766:SF40">
    <property type="entry name" value="DISEASE RESISTANCE PROTEIN RGA3"/>
    <property type="match status" value="1"/>
</dbReference>
<dbReference type="PANTHER" id="PTHR36766">
    <property type="entry name" value="PLANT BROAD-SPECTRUM MILDEW RESISTANCE PROTEIN RPW8"/>
    <property type="match status" value="1"/>
</dbReference>
<dbReference type="KEGG" id="qsa:O6P43_001822"/>
<dbReference type="GO" id="GO:0006952">
    <property type="term" value="P:defense response"/>
    <property type="evidence" value="ECO:0007669"/>
    <property type="project" value="UniProtKB-KW"/>
</dbReference>
<dbReference type="Gene3D" id="1.20.5.4130">
    <property type="match status" value="1"/>
</dbReference>
<evidence type="ECO:0000259" key="6">
    <source>
        <dbReference type="Pfam" id="PF18052"/>
    </source>
</evidence>
<keyword evidence="3" id="KW-0611">Plant defense</keyword>
<dbReference type="GO" id="GO:0005524">
    <property type="term" value="F:ATP binding"/>
    <property type="evidence" value="ECO:0007669"/>
    <property type="project" value="UniProtKB-KW"/>
</dbReference>